<dbReference type="SUPFAM" id="SSF53335">
    <property type="entry name" value="S-adenosyl-L-methionine-dependent methyltransferases"/>
    <property type="match status" value="1"/>
</dbReference>
<dbReference type="PANTHER" id="PTHR43464">
    <property type="entry name" value="METHYLTRANSFERASE"/>
    <property type="match status" value="1"/>
</dbReference>
<dbReference type="Gene3D" id="3.40.50.150">
    <property type="entry name" value="Vaccinia Virus protein VP39"/>
    <property type="match status" value="1"/>
</dbReference>
<organism evidence="4 5">
    <name type="scientific">Methylobacterium frigidaeris</name>
    <dbReference type="NCBI Taxonomy" id="2038277"/>
    <lineage>
        <taxon>Bacteria</taxon>
        <taxon>Pseudomonadati</taxon>
        <taxon>Pseudomonadota</taxon>
        <taxon>Alphaproteobacteria</taxon>
        <taxon>Hyphomicrobiales</taxon>
        <taxon>Methylobacteriaceae</taxon>
        <taxon>Methylobacterium</taxon>
    </lineage>
</organism>
<dbReference type="PANTHER" id="PTHR43464:SF19">
    <property type="entry name" value="UBIQUINONE BIOSYNTHESIS O-METHYLTRANSFERASE, MITOCHONDRIAL"/>
    <property type="match status" value="1"/>
</dbReference>
<gene>
    <name evidence="4" type="ORF">MPEAHAMD_2140</name>
</gene>
<reference evidence="4" key="2">
    <citation type="submission" date="2021-08" db="EMBL/GenBank/DDBJ databases">
        <authorList>
            <person name="Tani A."/>
            <person name="Ola A."/>
            <person name="Ogura Y."/>
            <person name="Katsura K."/>
            <person name="Hayashi T."/>
        </authorList>
    </citation>
    <scope>NUCLEOTIDE SEQUENCE</scope>
    <source>
        <strain evidence="4">JCM 32048</strain>
    </source>
</reference>
<proteinExistence type="predicted"/>
<dbReference type="CDD" id="cd02440">
    <property type="entry name" value="AdoMet_MTases"/>
    <property type="match status" value="1"/>
</dbReference>
<dbReference type="GO" id="GO:0008757">
    <property type="term" value="F:S-adenosylmethionine-dependent methyltransferase activity"/>
    <property type="evidence" value="ECO:0007669"/>
    <property type="project" value="InterPro"/>
</dbReference>
<dbReference type="GO" id="GO:0009312">
    <property type="term" value="P:oligosaccharide biosynthetic process"/>
    <property type="evidence" value="ECO:0007669"/>
    <property type="project" value="InterPro"/>
</dbReference>
<dbReference type="GO" id="GO:0032259">
    <property type="term" value="P:methylation"/>
    <property type="evidence" value="ECO:0007669"/>
    <property type="project" value="UniProtKB-KW"/>
</dbReference>
<keyword evidence="2" id="KW-0808">Transferase</keyword>
<dbReference type="RefSeq" id="WP_099903988.1">
    <property type="nucleotide sequence ID" value="NZ_BPQJ01000008.1"/>
</dbReference>
<protein>
    <recommendedName>
        <fullName evidence="6">Methyltransferase type 12</fullName>
    </recommendedName>
</protein>
<evidence type="ECO:0000313" key="4">
    <source>
        <dbReference type="EMBL" id="GJD61991.1"/>
    </source>
</evidence>
<keyword evidence="3" id="KW-0949">S-adenosyl-L-methionine</keyword>
<evidence type="ECO:0008006" key="6">
    <source>
        <dbReference type="Google" id="ProtNLM"/>
    </source>
</evidence>
<dbReference type="Proteomes" id="UP001055286">
    <property type="component" value="Unassembled WGS sequence"/>
</dbReference>
<dbReference type="InterPro" id="IPR029063">
    <property type="entry name" value="SAM-dependent_MTases_sf"/>
</dbReference>
<evidence type="ECO:0000256" key="1">
    <source>
        <dbReference type="ARBA" id="ARBA00022603"/>
    </source>
</evidence>
<comment type="caution">
    <text evidence="4">The sequence shown here is derived from an EMBL/GenBank/DDBJ whole genome shotgun (WGS) entry which is preliminary data.</text>
</comment>
<dbReference type="AlphaFoldDB" id="A0AA37M4Z3"/>
<evidence type="ECO:0000256" key="3">
    <source>
        <dbReference type="ARBA" id="ARBA00022691"/>
    </source>
</evidence>
<keyword evidence="5" id="KW-1185">Reference proteome</keyword>
<sequence length="205" mass="22364">MTRHTTSLPPGYFDERYAADPDPWNFAASPYERDKYAATLAALPRPQYEAGLEIGCSIGVLTAALAPRCDTLAALDVAEAALAQARTRCRDLPGVRLMRAQVPGEWPEGRFDLILLSEVVYYLDAGDVARLAGRVRESLLPGGDVVLVHWTGETHYPLTGDEAADLFIRETRARLAVDRPIRTASYRLDVLRSREAVPGASGSAP</sequence>
<evidence type="ECO:0000256" key="2">
    <source>
        <dbReference type="ARBA" id="ARBA00022679"/>
    </source>
</evidence>
<keyword evidence="1" id="KW-0489">Methyltransferase</keyword>
<accession>A0AA37M4Z3</accession>
<dbReference type="Pfam" id="PF05401">
    <property type="entry name" value="NodS"/>
    <property type="match status" value="1"/>
</dbReference>
<evidence type="ECO:0000313" key="5">
    <source>
        <dbReference type="Proteomes" id="UP001055286"/>
    </source>
</evidence>
<name>A0AA37M4Z3_9HYPH</name>
<dbReference type="InterPro" id="IPR008715">
    <property type="entry name" value="SAM-MeTfrase_NodS-like"/>
</dbReference>
<reference evidence="4" key="1">
    <citation type="journal article" date="2016" name="Front. Microbiol.">
        <title>Genome Sequence of the Piezophilic, Mesophilic Sulfate-Reducing Bacterium Desulfovibrio indicus J2T.</title>
        <authorList>
            <person name="Cao J."/>
            <person name="Maignien L."/>
            <person name="Shao Z."/>
            <person name="Alain K."/>
            <person name="Jebbar M."/>
        </authorList>
    </citation>
    <scope>NUCLEOTIDE SEQUENCE</scope>
    <source>
        <strain evidence="4">JCM 32048</strain>
    </source>
</reference>
<dbReference type="EMBL" id="BPQJ01000008">
    <property type="protein sequence ID" value="GJD61991.1"/>
    <property type="molecule type" value="Genomic_DNA"/>
</dbReference>